<keyword evidence="2" id="KW-1185">Reference proteome</keyword>
<protein>
    <submittedName>
        <fullName evidence="1">Uncharacterized protein</fullName>
    </submittedName>
</protein>
<accession>A0A3G2KJK8</accession>
<proteinExistence type="predicted"/>
<gene>
    <name evidence="1" type="primary">34</name>
    <name evidence="1" type="ORF">PBI_YANG_34</name>
</gene>
<dbReference type="RefSeq" id="YP_009815652.1">
    <property type="nucleotide sequence ID" value="NC_048097.1"/>
</dbReference>
<sequence>MSEHLRTRQTVLVDGVGPGPHSPFVLADLGVSWPAIASTEEILQAIDKAASEAKRRVLIRRPQ</sequence>
<dbReference type="KEGG" id="vg:55006880"/>
<organism evidence="1 2">
    <name type="scientific">Arthrobacter phage Yang</name>
    <dbReference type="NCBI Taxonomy" id="2419970"/>
    <lineage>
        <taxon>Viruses</taxon>
        <taxon>Duplodnaviria</taxon>
        <taxon>Heunggongvirae</taxon>
        <taxon>Uroviricota</taxon>
        <taxon>Caudoviricetes</taxon>
        <taxon>Casidaviridae</taxon>
        <taxon>Yangvirus</taxon>
        <taxon>Yangvirus yang</taxon>
        <taxon>Arthobacter virus Yang</taxon>
    </lineage>
</organism>
<dbReference type="GeneID" id="55006880"/>
<name>A0A3G2KJK8_9CAUD</name>
<reference evidence="2" key="1">
    <citation type="submission" date="2018-09" db="EMBL/GenBank/DDBJ databases">
        <authorList>
            <person name="Rimple P.A."/>
            <person name="Stoner T.H."/>
            <person name="Garlena R.A."/>
            <person name="Russell D.A."/>
            <person name="Pope W.H."/>
            <person name="Jacobs-Sera D."/>
            <person name="Hatfull G.F."/>
        </authorList>
    </citation>
    <scope>NUCLEOTIDE SEQUENCE [LARGE SCALE GENOMIC DNA]</scope>
</reference>
<evidence type="ECO:0000313" key="2">
    <source>
        <dbReference type="Proteomes" id="UP000273593"/>
    </source>
</evidence>
<dbReference type="EMBL" id="MH834629">
    <property type="protein sequence ID" value="AYN59120.1"/>
    <property type="molecule type" value="Genomic_DNA"/>
</dbReference>
<dbReference type="Proteomes" id="UP000273593">
    <property type="component" value="Segment"/>
</dbReference>
<evidence type="ECO:0000313" key="1">
    <source>
        <dbReference type="EMBL" id="AYN59120.1"/>
    </source>
</evidence>